<proteinExistence type="predicted"/>
<name>A0A3M2LHI6_9ACTN</name>
<feature type="chain" id="PRO_5017991388" description="Secreted protein" evidence="2">
    <location>
        <begin position="25"/>
        <end position="117"/>
    </location>
</feature>
<organism evidence="3 4">
    <name type="scientific">Actinomadura harenae</name>
    <dbReference type="NCBI Taxonomy" id="2483351"/>
    <lineage>
        <taxon>Bacteria</taxon>
        <taxon>Bacillati</taxon>
        <taxon>Actinomycetota</taxon>
        <taxon>Actinomycetes</taxon>
        <taxon>Streptosporangiales</taxon>
        <taxon>Thermomonosporaceae</taxon>
        <taxon>Actinomadura</taxon>
    </lineage>
</organism>
<feature type="compositionally biased region" description="Polar residues" evidence="1">
    <location>
        <begin position="20"/>
        <end position="34"/>
    </location>
</feature>
<reference evidence="3 4" key="1">
    <citation type="submission" date="2018-10" db="EMBL/GenBank/DDBJ databases">
        <title>Isolation from soil.</title>
        <authorList>
            <person name="Hu J."/>
        </authorList>
    </citation>
    <scope>NUCLEOTIDE SEQUENCE [LARGE SCALE GENOMIC DNA]</scope>
    <source>
        <strain evidence="3 4">NEAU-Ht49</strain>
    </source>
</reference>
<gene>
    <name evidence="3" type="ORF">EBO15_37375</name>
</gene>
<comment type="caution">
    <text evidence="3">The sequence shown here is derived from an EMBL/GenBank/DDBJ whole genome shotgun (WGS) entry which is preliminary data.</text>
</comment>
<evidence type="ECO:0000256" key="1">
    <source>
        <dbReference type="SAM" id="MobiDB-lite"/>
    </source>
</evidence>
<dbReference type="AlphaFoldDB" id="A0A3M2LHI6"/>
<dbReference type="EMBL" id="RFFG01000122">
    <property type="protein sequence ID" value="RMI36891.1"/>
    <property type="molecule type" value="Genomic_DNA"/>
</dbReference>
<keyword evidence="4" id="KW-1185">Reference proteome</keyword>
<feature type="region of interest" description="Disordered" evidence="1">
    <location>
        <begin position="17"/>
        <end position="104"/>
    </location>
</feature>
<evidence type="ECO:0000256" key="2">
    <source>
        <dbReference type="SAM" id="SignalP"/>
    </source>
</evidence>
<protein>
    <recommendedName>
        <fullName evidence="5">Secreted protein</fullName>
    </recommendedName>
</protein>
<keyword evidence="2" id="KW-0732">Signal</keyword>
<evidence type="ECO:0000313" key="3">
    <source>
        <dbReference type="EMBL" id="RMI36891.1"/>
    </source>
</evidence>
<evidence type="ECO:0000313" key="4">
    <source>
        <dbReference type="Proteomes" id="UP000282674"/>
    </source>
</evidence>
<accession>A0A3M2LHI6</accession>
<dbReference type="Proteomes" id="UP000282674">
    <property type="component" value="Unassembled WGS sequence"/>
</dbReference>
<evidence type="ECO:0008006" key="5">
    <source>
        <dbReference type="Google" id="ProtNLM"/>
    </source>
</evidence>
<feature type="compositionally biased region" description="Low complexity" evidence="1">
    <location>
        <begin position="72"/>
        <end position="97"/>
    </location>
</feature>
<feature type="signal peptide" evidence="2">
    <location>
        <begin position="1"/>
        <end position="24"/>
    </location>
</feature>
<sequence>MLLVLLALVTALIVPGETAPTATANDPGTVQTASPGCGDEDDGPGRHGEPSAAVRPASAEPGRPGSVRLPRTLTRVLAPALPAPATEPRAATPVAAAGGDGRAPGAGLLITLRVSRT</sequence>